<feature type="region of interest" description="Disordered" evidence="1">
    <location>
        <begin position="1"/>
        <end position="27"/>
    </location>
</feature>
<dbReference type="RefSeq" id="WP_328661083.1">
    <property type="nucleotide sequence ID" value="NZ_CP108014.1"/>
</dbReference>
<gene>
    <name evidence="2" type="ORF">OG308_14100</name>
</gene>
<keyword evidence="3" id="KW-1185">Reference proteome</keyword>
<evidence type="ECO:0000313" key="3">
    <source>
        <dbReference type="Proteomes" id="UP001621418"/>
    </source>
</evidence>
<dbReference type="EMBL" id="CP109527">
    <property type="protein sequence ID" value="WTY38873.1"/>
    <property type="molecule type" value="Genomic_DNA"/>
</dbReference>
<accession>A0ABZ1NG20</accession>
<evidence type="ECO:0000256" key="1">
    <source>
        <dbReference type="SAM" id="MobiDB-lite"/>
    </source>
</evidence>
<dbReference type="GeneID" id="91375401"/>
<name>A0ABZ1NG20_9NOCA</name>
<sequence length="92" mass="10269">MLYPSHQGAQDGRLAVPSQQHYGPGQQAVSTSAINSFVTYAKAIQDLDKKNFPDEYAGHRDRIRELEPLLRAHGILDVMQIRNPDIAALLDK</sequence>
<organism evidence="2 3">
    <name type="scientific">Nocardia salmonicida</name>
    <dbReference type="NCBI Taxonomy" id="53431"/>
    <lineage>
        <taxon>Bacteria</taxon>
        <taxon>Bacillati</taxon>
        <taxon>Actinomycetota</taxon>
        <taxon>Actinomycetes</taxon>
        <taxon>Mycobacteriales</taxon>
        <taxon>Nocardiaceae</taxon>
        <taxon>Nocardia</taxon>
    </lineage>
</organism>
<proteinExistence type="predicted"/>
<feature type="compositionally biased region" description="Polar residues" evidence="1">
    <location>
        <begin position="17"/>
        <end position="27"/>
    </location>
</feature>
<dbReference type="Proteomes" id="UP001621418">
    <property type="component" value="Chromosome"/>
</dbReference>
<evidence type="ECO:0000313" key="2">
    <source>
        <dbReference type="EMBL" id="WTY38873.1"/>
    </source>
</evidence>
<reference evidence="2 3" key="1">
    <citation type="submission" date="2022-10" db="EMBL/GenBank/DDBJ databases">
        <title>The complete genomes of actinobacterial strains from the NBC collection.</title>
        <authorList>
            <person name="Joergensen T.S."/>
            <person name="Alvarez Arevalo M."/>
            <person name="Sterndorff E.B."/>
            <person name="Faurdal D."/>
            <person name="Vuksanovic O."/>
            <person name="Mourched A.-S."/>
            <person name="Charusanti P."/>
            <person name="Shaw S."/>
            <person name="Blin K."/>
            <person name="Weber T."/>
        </authorList>
    </citation>
    <scope>NUCLEOTIDE SEQUENCE [LARGE SCALE GENOMIC DNA]</scope>
    <source>
        <strain evidence="2 3">NBC_01413</strain>
    </source>
</reference>
<protein>
    <submittedName>
        <fullName evidence="2">Uncharacterized protein</fullName>
    </submittedName>
</protein>